<name>A0A382Z9A6_9ZZZZ</name>
<accession>A0A382Z9A6</accession>
<evidence type="ECO:0008006" key="2">
    <source>
        <dbReference type="Google" id="ProtNLM"/>
    </source>
</evidence>
<sequence>IPTDCLAAYLKEKCPDATHLTMAWLTKGSRPSKGTAKTAVEGLASGGKIREDGVIKEVPLAHKEREIDFGFGPINTMTIPWGDIFTAYHSTGIPNIEFYFARSHQSVKKLRRQRMFLGITKIGWVMKFIKNRIDKVWNPTSAEERAKAQSFFWGEVKNKKGKTVVGRFNSADGYNVTAWGTVEVAEYLLGDHTHKGYYTPSILMGKELIEKMPGFSGIKFETN</sequence>
<feature type="non-terminal residue" evidence="1">
    <location>
        <position position="1"/>
    </location>
</feature>
<proteinExistence type="predicted"/>
<dbReference type="PANTHER" id="PTHR43781:SF1">
    <property type="entry name" value="SACCHAROPINE DEHYDROGENASE"/>
    <property type="match status" value="1"/>
</dbReference>
<organism evidence="1">
    <name type="scientific">marine metagenome</name>
    <dbReference type="NCBI Taxonomy" id="408172"/>
    <lineage>
        <taxon>unclassified sequences</taxon>
        <taxon>metagenomes</taxon>
        <taxon>ecological metagenomes</taxon>
    </lineage>
</organism>
<dbReference type="PANTHER" id="PTHR43781">
    <property type="entry name" value="SACCHAROPINE DEHYDROGENASE"/>
    <property type="match status" value="1"/>
</dbReference>
<protein>
    <recommendedName>
        <fullName evidence="2">Saccharopine dehydrogenase-like C-terminal domain-containing protein</fullName>
    </recommendedName>
</protein>
<dbReference type="EMBL" id="UINC01181871">
    <property type="protein sequence ID" value="SVD91789.1"/>
    <property type="molecule type" value="Genomic_DNA"/>
</dbReference>
<gene>
    <name evidence="1" type="ORF">METZ01_LOCUS444643</name>
</gene>
<evidence type="ECO:0000313" key="1">
    <source>
        <dbReference type="EMBL" id="SVD91789.1"/>
    </source>
</evidence>
<dbReference type="AlphaFoldDB" id="A0A382Z9A6"/>
<reference evidence="1" key="1">
    <citation type="submission" date="2018-05" db="EMBL/GenBank/DDBJ databases">
        <authorList>
            <person name="Lanie J.A."/>
            <person name="Ng W.-L."/>
            <person name="Kazmierczak K.M."/>
            <person name="Andrzejewski T.M."/>
            <person name="Davidsen T.M."/>
            <person name="Wayne K.J."/>
            <person name="Tettelin H."/>
            <person name="Glass J.I."/>
            <person name="Rusch D."/>
            <person name="Podicherti R."/>
            <person name="Tsui H.-C.T."/>
            <person name="Winkler M.E."/>
        </authorList>
    </citation>
    <scope>NUCLEOTIDE SEQUENCE</scope>
</reference>